<dbReference type="GO" id="GO:0046983">
    <property type="term" value="F:protein dimerization activity"/>
    <property type="evidence" value="ECO:0007669"/>
    <property type="project" value="InterPro"/>
</dbReference>
<dbReference type="PANTHER" id="PTHR41263">
    <property type="entry name" value="ASPARTYL-PHOSPHATE PHOSPHATASE YISI"/>
    <property type="match status" value="1"/>
</dbReference>
<dbReference type="SUPFAM" id="SSF140500">
    <property type="entry name" value="BAS1536-like"/>
    <property type="match status" value="1"/>
</dbReference>
<dbReference type="Proteomes" id="UP000004080">
    <property type="component" value="Unassembled WGS sequence"/>
</dbReference>
<dbReference type="Gene3D" id="4.10.280.10">
    <property type="entry name" value="Helix-loop-helix DNA-binding domain"/>
    <property type="match status" value="1"/>
</dbReference>
<dbReference type="PATRIC" id="fig|1196324.3.peg.1608"/>
<dbReference type="InterPro" id="IPR018540">
    <property type="entry name" value="Spo0E-like"/>
</dbReference>
<dbReference type="RefSeq" id="WP_007201662.1">
    <property type="nucleotide sequence ID" value="NZ_AKKV01000024.1"/>
</dbReference>
<proteinExistence type="predicted"/>
<accession>I8UFR0</accession>
<sequence length="56" mass="6526">MCVSNVDTNKQLLESIGMKKEELIKIAFLRGFTSWETVQCSQELDELLNDYQRQVC</sequence>
<dbReference type="EMBL" id="AKKV01000024">
    <property type="protein sequence ID" value="EIT85730.1"/>
    <property type="molecule type" value="Genomic_DNA"/>
</dbReference>
<name>I8UFR0_9BACL</name>
<protein>
    <submittedName>
        <fullName evidence="1">Sporulation stage 0, Spo0E-like regulatory phosphatase</fullName>
    </submittedName>
</protein>
<dbReference type="InterPro" id="IPR037208">
    <property type="entry name" value="Spo0E-like_sf"/>
</dbReference>
<dbReference type="GO" id="GO:0043937">
    <property type="term" value="P:regulation of sporulation"/>
    <property type="evidence" value="ECO:0007669"/>
    <property type="project" value="InterPro"/>
</dbReference>
<comment type="caution">
    <text evidence="1">The sequence shown here is derived from an EMBL/GenBank/DDBJ whole genome shotgun (WGS) entry which is preliminary data.</text>
</comment>
<dbReference type="PANTHER" id="PTHR41263:SF1">
    <property type="entry name" value="ASPARTYL-PHOSPHATE PHOSPHATASE YISI"/>
    <property type="match status" value="1"/>
</dbReference>
<dbReference type="Pfam" id="PF09388">
    <property type="entry name" value="SpoOE-like"/>
    <property type="match status" value="1"/>
</dbReference>
<dbReference type="OrthoDB" id="2973859at2"/>
<evidence type="ECO:0000313" key="1">
    <source>
        <dbReference type="EMBL" id="EIT85730.1"/>
    </source>
</evidence>
<organism evidence="1 2">
    <name type="scientific">Fictibacillus macauensis ZFHKF-1</name>
    <dbReference type="NCBI Taxonomy" id="1196324"/>
    <lineage>
        <taxon>Bacteria</taxon>
        <taxon>Bacillati</taxon>
        <taxon>Bacillota</taxon>
        <taxon>Bacilli</taxon>
        <taxon>Bacillales</taxon>
        <taxon>Fictibacillaceae</taxon>
        <taxon>Fictibacillus</taxon>
    </lineage>
</organism>
<dbReference type="InterPro" id="IPR053028">
    <property type="entry name" value="Spo0E-like_phosphatase"/>
</dbReference>
<dbReference type="AlphaFoldDB" id="I8UFR0"/>
<evidence type="ECO:0000313" key="2">
    <source>
        <dbReference type="Proteomes" id="UP000004080"/>
    </source>
</evidence>
<keyword evidence="2" id="KW-1185">Reference proteome</keyword>
<dbReference type="InterPro" id="IPR036638">
    <property type="entry name" value="HLH_DNA-bd_sf"/>
</dbReference>
<gene>
    <name evidence="1" type="ORF">A374_07844</name>
</gene>
<reference evidence="1 2" key="1">
    <citation type="journal article" date="2012" name="J. Bacteriol.">
        <title>Genome of Bacillus macauensis ZFHKF-1, a Long-Chain-Forming Bacterium.</title>
        <authorList>
            <person name="Cai L."/>
            <person name="Zhang T."/>
        </authorList>
    </citation>
    <scope>NUCLEOTIDE SEQUENCE [LARGE SCALE GENOMIC DNA]</scope>
    <source>
        <strain evidence="1 2">ZFHKF-1</strain>
    </source>
</reference>